<reference evidence="2" key="1">
    <citation type="journal article" date="2019" name="Int. J. Syst. Evol. Microbiol.">
        <title>The Global Catalogue of Microorganisms (GCM) 10K type strain sequencing project: providing services to taxonomists for standard genome sequencing and annotation.</title>
        <authorList>
            <consortium name="The Broad Institute Genomics Platform"/>
            <consortium name="The Broad Institute Genome Sequencing Center for Infectious Disease"/>
            <person name="Wu L."/>
            <person name="Ma J."/>
        </authorList>
    </citation>
    <scope>NUCLEOTIDE SEQUENCE [LARGE SCALE GENOMIC DNA]</scope>
    <source>
        <strain evidence="2">JCM 16578</strain>
    </source>
</reference>
<accession>A0ABP7LXN6</accession>
<keyword evidence="2" id="KW-1185">Reference proteome</keyword>
<evidence type="ECO:0008006" key="3">
    <source>
        <dbReference type="Google" id="ProtNLM"/>
    </source>
</evidence>
<sequence length="114" mass="12281">MAADHADLVAVGPDGREAVRAGLKELERYGYLVRGRLRRANGTLGEVVYSITDRPATLGVALLEAPSTLVTEDEHDVGFGAGIRRGVMAADQFTQIANGLFRDSRLSFSFAFIV</sequence>
<gene>
    <name evidence="1" type="ORF">GCM10022207_93060</name>
</gene>
<organism evidence="1 2">
    <name type="scientific">Streptomyces lannensis</name>
    <dbReference type="NCBI Taxonomy" id="766498"/>
    <lineage>
        <taxon>Bacteria</taxon>
        <taxon>Bacillati</taxon>
        <taxon>Actinomycetota</taxon>
        <taxon>Actinomycetes</taxon>
        <taxon>Kitasatosporales</taxon>
        <taxon>Streptomycetaceae</taxon>
        <taxon>Streptomyces</taxon>
    </lineage>
</organism>
<name>A0ABP7LXN6_9ACTN</name>
<evidence type="ECO:0000313" key="2">
    <source>
        <dbReference type="Proteomes" id="UP001501563"/>
    </source>
</evidence>
<evidence type="ECO:0000313" key="1">
    <source>
        <dbReference type="EMBL" id="GAA3908947.1"/>
    </source>
</evidence>
<comment type="caution">
    <text evidence="1">The sequence shown here is derived from an EMBL/GenBank/DDBJ whole genome shotgun (WGS) entry which is preliminary data.</text>
</comment>
<dbReference type="Proteomes" id="UP001501563">
    <property type="component" value="Unassembled WGS sequence"/>
</dbReference>
<dbReference type="EMBL" id="BAAAZA010000080">
    <property type="protein sequence ID" value="GAA3908947.1"/>
    <property type="molecule type" value="Genomic_DNA"/>
</dbReference>
<proteinExistence type="predicted"/>
<protein>
    <recommendedName>
        <fullName evidence="3">IclR-ED domain-containing protein</fullName>
    </recommendedName>
</protein>